<dbReference type="AlphaFoldDB" id="A0A6J4R9T0"/>
<feature type="non-terminal residue" evidence="1">
    <location>
        <position position="1"/>
    </location>
</feature>
<protein>
    <submittedName>
        <fullName evidence="1">Uncharacterized protein</fullName>
    </submittedName>
</protein>
<gene>
    <name evidence="1" type="ORF">AVDCRST_MAG28-3641</name>
</gene>
<name>A0A6J4R9T0_9ACTN</name>
<proteinExistence type="predicted"/>
<accession>A0A6J4R9T0</accession>
<organism evidence="1">
    <name type="scientific">uncultured Rubrobacteraceae bacterium</name>
    <dbReference type="NCBI Taxonomy" id="349277"/>
    <lineage>
        <taxon>Bacteria</taxon>
        <taxon>Bacillati</taxon>
        <taxon>Actinomycetota</taxon>
        <taxon>Rubrobacteria</taxon>
        <taxon>Rubrobacterales</taxon>
        <taxon>Rubrobacteraceae</taxon>
        <taxon>environmental samples</taxon>
    </lineage>
</organism>
<evidence type="ECO:0000313" key="1">
    <source>
        <dbReference type="EMBL" id="CAA9463053.1"/>
    </source>
</evidence>
<reference evidence="1" key="1">
    <citation type="submission" date="2020-02" db="EMBL/GenBank/DDBJ databases">
        <authorList>
            <person name="Meier V. D."/>
        </authorList>
    </citation>
    <scope>NUCLEOTIDE SEQUENCE</scope>
    <source>
        <strain evidence="1">AVDCRST_MAG28</strain>
    </source>
</reference>
<dbReference type="EMBL" id="CADCVE010000092">
    <property type="protein sequence ID" value="CAA9463053.1"/>
    <property type="molecule type" value="Genomic_DNA"/>
</dbReference>
<sequence>LGCGLGQYHHISKPLLANELGSLLAGPTAST</sequence>